<dbReference type="Proteomes" id="UP000321181">
    <property type="component" value="Unassembled WGS sequence"/>
</dbReference>
<proteinExistence type="predicted"/>
<reference evidence="1 2" key="1">
    <citation type="submission" date="2019-07" db="EMBL/GenBank/DDBJ databases">
        <title>Whole genome shotgun sequence of Cellulomonas aerilata NBRC 106308.</title>
        <authorList>
            <person name="Hosoyama A."/>
            <person name="Uohara A."/>
            <person name="Ohji S."/>
            <person name="Ichikawa N."/>
        </authorList>
    </citation>
    <scope>NUCLEOTIDE SEQUENCE [LARGE SCALE GENOMIC DNA]</scope>
    <source>
        <strain evidence="1 2">NBRC 106308</strain>
    </source>
</reference>
<dbReference type="EMBL" id="BJYY01000013">
    <property type="protein sequence ID" value="GEO33966.1"/>
    <property type="molecule type" value="Genomic_DNA"/>
</dbReference>
<name>A0A512DBX1_9CELL</name>
<sequence length="90" mass="9654">MLGAAVRCYVTFGSMKRCGPGVPPTPALRQPGAESTSAAEDGGALTRELMQRMGHSSMRAALIDQRATDERLHELADRLGALLGRERETT</sequence>
<protein>
    <submittedName>
        <fullName evidence="1">Uncharacterized protein</fullName>
    </submittedName>
</protein>
<evidence type="ECO:0000313" key="1">
    <source>
        <dbReference type="EMBL" id="GEO33966.1"/>
    </source>
</evidence>
<accession>A0A512DBX1</accession>
<gene>
    <name evidence="1" type="ORF">CAE01nite_16910</name>
</gene>
<evidence type="ECO:0000313" key="2">
    <source>
        <dbReference type="Proteomes" id="UP000321181"/>
    </source>
</evidence>
<organism evidence="1 2">
    <name type="scientific">Cellulomonas aerilata</name>
    <dbReference type="NCBI Taxonomy" id="515326"/>
    <lineage>
        <taxon>Bacteria</taxon>
        <taxon>Bacillati</taxon>
        <taxon>Actinomycetota</taxon>
        <taxon>Actinomycetes</taxon>
        <taxon>Micrococcales</taxon>
        <taxon>Cellulomonadaceae</taxon>
        <taxon>Cellulomonas</taxon>
    </lineage>
</organism>
<comment type="caution">
    <text evidence="1">The sequence shown here is derived from an EMBL/GenBank/DDBJ whole genome shotgun (WGS) entry which is preliminary data.</text>
</comment>
<keyword evidence="2" id="KW-1185">Reference proteome</keyword>
<dbReference type="AlphaFoldDB" id="A0A512DBX1"/>